<sequence>MKYIIPFILFLSISSCKSTNKQANEVVNSSKIIPQNNILTLSSIFNSYKLIQLSGITFTSIQKVEFIDSLLIIKGKAADSELHIFNATGEYIQSIIKTGRGSEETLNIQDFIIDYDKRNVDILCDYGRKIITYSLEKRKIINTTEICSEIFSAQNLQKIDSNRYILYKQCGFTNDKEYKINIYNIQKNFLENGFLPINKKSSEYISFSQYNNLYKNNNNFYFYETFIDTIYQCTSQKIEAYWYFDKQKYTFPQKLLYKGYQGLNEFIDICRNNQYIWGHINVFEYKDMFFSLFNYNKALYLNITNKTNKESTSYTKIYDDLVTNEKLELTQLIQIGNNTKYCFFYIEPFELLEIIDTKKQKNTYAEYREKFQNNCHFIEKLNLDSNSILVLLEKK</sequence>
<gene>
    <name evidence="1" type="ORF">D8S85_00425</name>
</gene>
<dbReference type="Pfam" id="PF17170">
    <property type="entry name" value="DUF5128"/>
    <property type="match status" value="1"/>
</dbReference>
<proteinExistence type="predicted"/>
<dbReference type="PROSITE" id="PS51257">
    <property type="entry name" value="PROKAR_LIPOPROTEIN"/>
    <property type="match status" value="1"/>
</dbReference>
<evidence type="ECO:0000313" key="1">
    <source>
        <dbReference type="EMBL" id="AZS28161.1"/>
    </source>
</evidence>
<protein>
    <submittedName>
        <fullName evidence="1">6-bladed beta-propeller</fullName>
    </submittedName>
</protein>
<dbReference type="KEGG" id="buy:D8S85_00425"/>
<dbReference type="AlphaFoldDB" id="A0A3Q9IKW0"/>
<organism evidence="1 2">
    <name type="scientific">Butyricimonas faecalis</name>
    <dbReference type="NCBI Taxonomy" id="2093856"/>
    <lineage>
        <taxon>Bacteria</taxon>
        <taxon>Pseudomonadati</taxon>
        <taxon>Bacteroidota</taxon>
        <taxon>Bacteroidia</taxon>
        <taxon>Bacteroidales</taxon>
        <taxon>Odoribacteraceae</taxon>
        <taxon>Butyricimonas</taxon>
    </lineage>
</organism>
<evidence type="ECO:0000313" key="2">
    <source>
        <dbReference type="Proteomes" id="UP000270673"/>
    </source>
</evidence>
<name>A0A3Q9IKW0_9BACT</name>
<keyword evidence="2" id="KW-1185">Reference proteome</keyword>
<dbReference type="Proteomes" id="UP000270673">
    <property type="component" value="Chromosome"/>
</dbReference>
<reference evidence="1 2" key="1">
    <citation type="submission" date="2018-10" db="EMBL/GenBank/DDBJ databases">
        <title>Butyricimonas faecalis sp. nov., isolated from human faeces and emended description of the genus Butyricimonas.</title>
        <authorList>
            <person name="Le Roy T."/>
            <person name="Van der Smissen P."/>
            <person name="Paquot A."/>
            <person name="Delzenne N."/>
            <person name="Muccioli G."/>
            <person name="Collet J.-F."/>
            <person name="Cani P.D."/>
        </authorList>
    </citation>
    <scope>NUCLEOTIDE SEQUENCE [LARGE SCALE GENOMIC DNA]</scope>
    <source>
        <strain evidence="1 2">H184</strain>
    </source>
</reference>
<accession>A0A3Q9IKW0</accession>
<dbReference type="RefSeq" id="WP_127074676.1">
    <property type="nucleotide sequence ID" value="NZ_CP032819.1"/>
</dbReference>
<dbReference type="EMBL" id="CP032819">
    <property type="protein sequence ID" value="AZS28161.1"/>
    <property type="molecule type" value="Genomic_DNA"/>
</dbReference>
<dbReference type="OrthoDB" id="1037972at2"/>